<evidence type="ECO:0000259" key="12">
    <source>
        <dbReference type="Pfam" id="PF02879"/>
    </source>
</evidence>
<evidence type="ECO:0000256" key="5">
    <source>
        <dbReference type="ARBA" id="ARBA00023235"/>
    </source>
</evidence>
<protein>
    <recommendedName>
        <fullName evidence="7 9">Phosphoglucosamine mutase</fullName>
        <ecNumber evidence="7 9">5.4.2.10</ecNumber>
    </recommendedName>
</protein>
<accession>A0A972H3P5</accession>
<feature type="modified residue" description="Phosphoserine" evidence="7">
    <location>
        <position position="100"/>
    </location>
</feature>
<evidence type="ECO:0000256" key="8">
    <source>
        <dbReference type="RuleBase" id="RU004326"/>
    </source>
</evidence>
<name>A0A972H3P5_9BACL</name>
<evidence type="ECO:0000256" key="9">
    <source>
        <dbReference type="RuleBase" id="RU004327"/>
    </source>
</evidence>
<dbReference type="PANTHER" id="PTHR42946:SF1">
    <property type="entry name" value="PHOSPHOGLUCOMUTASE (ALPHA-D-GLUCOSE-1,6-BISPHOSPHATE-DEPENDENT)"/>
    <property type="match status" value="1"/>
</dbReference>
<comment type="PTM">
    <text evidence="7">Activated by phosphorylation.</text>
</comment>
<feature type="binding site" description="via phosphate group" evidence="7">
    <location>
        <position position="100"/>
    </location>
    <ligand>
        <name>Mg(2+)</name>
        <dbReference type="ChEBI" id="CHEBI:18420"/>
    </ligand>
</feature>
<evidence type="ECO:0000259" key="11">
    <source>
        <dbReference type="Pfam" id="PF02878"/>
    </source>
</evidence>
<dbReference type="RefSeq" id="WP_171653902.1">
    <property type="nucleotide sequence ID" value="NZ_WHOD01000075.1"/>
</dbReference>
<evidence type="ECO:0000256" key="2">
    <source>
        <dbReference type="ARBA" id="ARBA00022553"/>
    </source>
</evidence>
<dbReference type="PROSITE" id="PS00710">
    <property type="entry name" value="PGM_PMM"/>
    <property type="match status" value="1"/>
</dbReference>
<comment type="caution">
    <text evidence="14">The sequence shown here is derived from an EMBL/GenBank/DDBJ whole genome shotgun (WGS) entry which is preliminary data.</text>
</comment>
<dbReference type="SUPFAM" id="SSF53738">
    <property type="entry name" value="Phosphoglucomutase, first 3 domains"/>
    <property type="match status" value="3"/>
</dbReference>
<reference evidence="14" key="1">
    <citation type="submission" date="2019-10" db="EMBL/GenBank/DDBJ databases">
        <title>Description of Paenibacillus glebae sp. nov.</title>
        <authorList>
            <person name="Carlier A."/>
            <person name="Qi S."/>
        </authorList>
    </citation>
    <scope>NUCLEOTIDE SEQUENCE</scope>
    <source>
        <strain evidence="14">LMG 31456</strain>
    </source>
</reference>
<dbReference type="Proteomes" id="UP000641588">
    <property type="component" value="Unassembled WGS sequence"/>
</dbReference>
<dbReference type="InterPro" id="IPR016066">
    <property type="entry name" value="A-D-PHexomutase_CS"/>
</dbReference>
<dbReference type="InterPro" id="IPR005844">
    <property type="entry name" value="A-D-PHexomutase_a/b/a-I"/>
</dbReference>
<evidence type="ECO:0000259" key="13">
    <source>
        <dbReference type="Pfam" id="PF02880"/>
    </source>
</evidence>
<keyword evidence="5 7" id="KW-0413">Isomerase</keyword>
<dbReference type="FunFam" id="3.40.120.10:FF:000003">
    <property type="entry name" value="Phosphoglucosamine mutase"/>
    <property type="match status" value="1"/>
</dbReference>
<keyword evidence="3 7" id="KW-0479">Metal-binding</keyword>
<dbReference type="InterPro" id="IPR036900">
    <property type="entry name" value="A-D-PHexomutase_C_sf"/>
</dbReference>
<feature type="domain" description="Alpha-D-phosphohexomutase alpha/beta/alpha" evidence="12">
    <location>
        <begin position="159"/>
        <end position="253"/>
    </location>
</feature>
<comment type="catalytic activity">
    <reaction evidence="6 7 9">
        <text>alpha-D-glucosamine 1-phosphate = D-glucosamine 6-phosphate</text>
        <dbReference type="Rhea" id="RHEA:23424"/>
        <dbReference type="ChEBI" id="CHEBI:58516"/>
        <dbReference type="ChEBI" id="CHEBI:58725"/>
        <dbReference type="EC" id="5.4.2.10"/>
    </reaction>
</comment>
<dbReference type="GO" id="GO:0008966">
    <property type="term" value="F:phosphoglucosamine mutase activity"/>
    <property type="evidence" value="ECO:0007669"/>
    <property type="project" value="UniProtKB-UniRule"/>
</dbReference>
<evidence type="ECO:0000256" key="6">
    <source>
        <dbReference type="ARBA" id="ARBA00050364"/>
    </source>
</evidence>
<feature type="domain" description="Alpha-D-phosphohexomutase C-terminal" evidence="10">
    <location>
        <begin position="373"/>
        <end position="439"/>
    </location>
</feature>
<comment type="cofactor">
    <cofactor evidence="7">
        <name>Mg(2+)</name>
        <dbReference type="ChEBI" id="CHEBI:18420"/>
    </cofactor>
    <text evidence="7">Binds 1 Mg(2+) ion per subunit.</text>
</comment>
<dbReference type="InterPro" id="IPR005845">
    <property type="entry name" value="A-D-PHexomutase_a/b/a-II"/>
</dbReference>
<dbReference type="Pfam" id="PF02879">
    <property type="entry name" value="PGM_PMM_II"/>
    <property type="match status" value="1"/>
</dbReference>
<dbReference type="Pfam" id="PF02880">
    <property type="entry name" value="PGM_PMM_III"/>
    <property type="match status" value="1"/>
</dbReference>
<dbReference type="InterPro" id="IPR006352">
    <property type="entry name" value="GlmM_bact"/>
</dbReference>
<dbReference type="GO" id="GO:0004615">
    <property type="term" value="F:phosphomannomutase activity"/>
    <property type="evidence" value="ECO:0007669"/>
    <property type="project" value="TreeGrafter"/>
</dbReference>
<dbReference type="InterPro" id="IPR050060">
    <property type="entry name" value="Phosphoglucosamine_mutase"/>
</dbReference>
<evidence type="ECO:0000313" key="14">
    <source>
        <dbReference type="EMBL" id="NOU95671.1"/>
    </source>
</evidence>
<dbReference type="GO" id="GO:0009252">
    <property type="term" value="P:peptidoglycan biosynthetic process"/>
    <property type="evidence" value="ECO:0007669"/>
    <property type="project" value="TreeGrafter"/>
</dbReference>
<dbReference type="FunFam" id="3.40.120.10:FF:000001">
    <property type="entry name" value="Phosphoglucosamine mutase"/>
    <property type="match status" value="1"/>
</dbReference>
<evidence type="ECO:0000256" key="3">
    <source>
        <dbReference type="ARBA" id="ARBA00022723"/>
    </source>
</evidence>
<dbReference type="InterPro" id="IPR005841">
    <property type="entry name" value="Alpha-D-phosphohexomutase_SF"/>
</dbReference>
<dbReference type="Pfam" id="PF02878">
    <property type="entry name" value="PGM_PMM_I"/>
    <property type="match status" value="1"/>
</dbReference>
<feature type="domain" description="Alpha-D-phosphohexomutase alpha/beta/alpha" evidence="11">
    <location>
        <begin position="3"/>
        <end position="135"/>
    </location>
</feature>
<gene>
    <name evidence="7" type="primary">glmM</name>
    <name evidence="14" type="ORF">GC093_20925</name>
</gene>
<comment type="similarity">
    <text evidence="1 7 8">Belongs to the phosphohexose mutase family.</text>
</comment>
<dbReference type="GO" id="GO:0000287">
    <property type="term" value="F:magnesium ion binding"/>
    <property type="evidence" value="ECO:0007669"/>
    <property type="project" value="UniProtKB-UniRule"/>
</dbReference>
<dbReference type="HAMAP" id="MF_01554_B">
    <property type="entry name" value="GlmM_B"/>
    <property type="match status" value="1"/>
</dbReference>
<dbReference type="EMBL" id="WHOD01000075">
    <property type="protein sequence ID" value="NOU95671.1"/>
    <property type="molecule type" value="Genomic_DNA"/>
</dbReference>
<dbReference type="Gene3D" id="3.30.310.50">
    <property type="entry name" value="Alpha-D-phosphohexomutase, C-terminal domain"/>
    <property type="match status" value="1"/>
</dbReference>
<dbReference type="SUPFAM" id="SSF55957">
    <property type="entry name" value="Phosphoglucomutase, C-terminal domain"/>
    <property type="match status" value="1"/>
</dbReference>
<feature type="active site" description="Phosphoserine intermediate" evidence="7">
    <location>
        <position position="100"/>
    </location>
</feature>
<feature type="binding site" evidence="7">
    <location>
        <position position="244"/>
    </location>
    <ligand>
        <name>Mg(2+)</name>
        <dbReference type="ChEBI" id="CHEBI:18420"/>
    </ligand>
</feature>
<feature type="binding site" evidence="7">
    <location>
        <position position="240"/>
    </location>
    <ligand>
        <name>Mg(2+)</name>
        <dbReference type="ChEBI" id="CHEBI:18420"/>
    </ligand>
</feature>
<dbReference type="PANTHER" id="PTHR42946">
    <property type="entry name" value="PHOSPHOHEXOSE MUTASE"/>
    <property type="match status" value="1"/>
</dbReference>
<feature type="domain" description="Alpha-D-phosphohexomutase alpha/beta/alpha" evidence="13">
    <location>
        <begin position="257"/>
        <end position="369"/>
    </location>
</feature>
<feature type="binding site" evidence="7">
    <location>
        <position position="242"/>
    </location>
    <ligand>
        <name>Mg(2+)</name>
        <dbReference type="ChEBI" id="CHEBI:18420"/>
    </ligand>
</feature>
<dbReference type="PRINTS" id="PR00509">
    <property type="entry name" value="PGMPMM"/>
</dbReference>
<dbReference type="CDD" id="cd05802">
    <property type="entry name" value="GlmM"/>
    <property type="match status" value="1"/>
</dbReference>
<evidence type="ECO:0000256" key="4">
    <source>
        <dbReference type="ARBA" id="ARBA00022842"/>
    </source>
</evidence>
<dbReference type="InterPro" id="IPR016055">
    <property type="entry name" value="A-D-PHexomutase_a/b/a-I/II/III"/>
</dbReference>
<evidence type="ECO:0000256" key="7">
    <source>
        <dbReference type="HAMAP-Rule" id="MF_01554"/>
    </source>
</evidence>
<keyword evidence="2 7" id="KW-0597">Phosphoprotein</keyword>
<dbReference type="Gene3D" id="3.40.120.10">
    <property type="entry name" value="Alpha-D-Glucose-1,6-Bisphosphate, subunit A, domain 3"/>
    <property type="match status" value="3"/>
</dbReference>
<dbReference type="FunFam" id="3.30.310.50:FF:000001">
    <property type="entry name" value="Phosphoglucosamine mutase"/>
    <property type="match status" value="1"/>
</dbReference>
<organism evidence="14 15">
    <name type="scientific">Paenibacillus foliorum</name>
    <dbReference type="NCBI Taxonomy" id="2654974"/>
    <lineage>
        <taxon>Bacteria</taxon>
        <taxon>Bacillati</taxon>
        <taxon>Bacillota</taxon>
        <taxon>Bacilli</taxon>
        <taxon>Bacillales</taxon>
        <taxon>Paenibacillaceae</taxon>
        <taxon>Paenibacillus</taxon>
    </lineage>
</organism>
<dbReference type="GO" id="GO:0006048">
    <property type="term" value="P:UDP-N-acetylglucosamine biosynthetic process"/>
    <property type="evidence" value="ECO:0007669"/>
    <property type="project" value="TreeGrafter"/>
</dbReference>
<sequence>MGKYFGTDGVRGIANKELTAELAYKIGRCGGYVLAGQVEKPTVVIGRDTRISGSMLEAALVAGLLSIGANVVRLGVVSTPGVAYLTRLMKADAGVMISASHNPVEDNGIKFFGGDGFKLSDDTELEIERLMDAETDELPRPTGGDLGTATDDDQAKFKYLEYVKASVKSSFKGFKIVLDCAHGAAYELAPKVFEELGAEVITIGAEPNGRNINDQCGSTHPDALQKAVLEHKAVLGLAFDGDADRLIAIDETGAEVDGDFLLSICGYAMNQAGLLKHNTIVTTVMSNIGFFKGIEAVGLKAAQTAVGDRYVMEEMRKGGYNLGGEQSGHVIFLDYNTTGDGILTGLQLMDTLVQSGKSLSELKQIMRKYPQKLVNVRVADKSKWKDNPTIENAIRKVEQELGDNGRVLVRPSGTESLIRVMAEGPDRAQVEAYVQDIADIIERELS</sequence>
<dbReference type="InterPro" id="IPR005843">
    <property type="entry name" value="A-D-PHexomutase_C"/>
</dbReference>
<proteinExistence type="inferred from homology"/>
<dbReference type="AlphaFoldDB" id="A0A972H3P5"/>
<dbReference type="GO" id="GO:0005975">
    <property type="term" value="P:carbohydrate metabolic process"/>
    <property type="evidence" value="ECO:0007669"/>
    <property type="project" value="InterPro"/>
</dbReference>
<evidence type="ECO:0000259" key="10">
    <source>
        <dbReference type="Pfam" id="PF00408"/>
    </source>
</evidence>
<evidence type="ECO:0000256" key="1">
    <source>
        <dbReference type="ARBA" id="ARBA00010231"/>
    </source>
</evidence>
<dbReference type="EC" id="5.4.2.10" evidence="7 9"/>
<dbReference type="GO" id="GO:0005829">
    <property type="term" value="C:cytosol"/>
    <property type="evidence" value="ECO:0007669"/>
    <property type="project" value="TreeGrafter"/>
</dbReference>
<dbReference type="InterPro" id="IPR005846">
    <property type="entry name" value="A-D-PHexomutase_a/b/a-III"/>
</dbReference>
<keyword evidence="4 7" id="KW-0460">Magnesium</keyword>
<comment type="function">
    <text evidence="7 9">Catalyzes the conversion of glucosamine-6-phosphate to glucosamine-1-phosphate.</text>
</comment>
<keyword evidence="15" id="KW-1185">Reference proteome</keyword>
<dbReference type="Pfam" id="PF00408">
    <property type="entry name" value="PGM_PMM_IV"/>
    <property type="match status" value="1"/>
</dbReference>
<dbReference type="NCBIfam" id="NF008139">
    <property type="entry name" value="PRK10887.1"/>
    <property type="match status" value="1"/>
</dbReference>
<evidence type="ECO:0000313" key="15">
    <source>
        <dbReference type="Proteomes" id="UP000641588"/>
    </source>
</evidence>
<dbReference type="NCBIfam" id="TIGR01455">
    <property type="entry name" value="glmM"/>
    <property type="match status" value="1"/>
</dbReference>